<protein>
    <submittedName>
        <fullName evidence="1">Uncharacterized protein</fullName>
    </submittedName>
</protein>
<accession>A0AC60PLW0</accession>
<reference evidence="1 2" key="1">
    <citation type="journal article" date="2020" name="Cell">
        <title>Large-Scale Comparative Analyses of Tick Genomes Elucidate Their Genetic Diversity and Vector Capacities.</title>
        <authorList>
            <consortium name="Tick Genome and Microbiome Consortium (TIGMIC)"/>
            <person name="Jia N."/>
            <person name="Wang J."/>
            <person name="Shi W."/>
            <person name="Du L."/>
            <person name="Sun Y."/>
            <person name="Zhan W."/>
            <person name="Jiang J.F."/>
            <person name="Wang Q."/>
            <person name="Zhang B."/>
            <person name="Ji P."/>
            <person name="Bell-Sakyi L."/>
            <person name="Cui X.M."/>
            <person name="Yuan T.T."/>
            <person name="Jiang B.G."/>
            <person name="Yang W.F."/>
            <person name="Lam T.T."/>
            <person name="Chang Q.C."/>
            <person name="Ding S.J."/>
            <person name="Wang X.J."/>
            <person name="Zhu J.G."/>
            <person name="Ruan X.D."/>
            <person name="Zhao L."/>
            <person name="Wei J.T."/>
            <person name="Ye R.Z."/>
            <person name="Que T.C."/>
            <person name="Du C.H."/>
            <person name="Zhou Y.H."/>
            <person name="Cheng J.X."/>
            <person name="Dai P.F."/>
            <person name="Guo W.B."/>
            <person name="Han X.H."/>
            <person name="Huang E.J."/>
            <person name="Li L.F."/>
            <person name="Wei W."/>
            <person name="Gao Y.C."/>
            <person name="Liu J.Z."/>
            <person name="Shao H.Z."/>
            <person name="Wang X."/>
            <person name="Wang C.C."/>
            <person name="Yang T.C."/>
            <person name="Huo Q.B."/>
            <person name="Li W."/>
            <person name="Chen H.Y."/>
            <person name="Chen S.E."/>
            <person name="Zhou L.G."/>
            <person name="Ni X.B."/>
            <person name="Tian J.H."/>
            <person name="Sheng Y."/>
            <person name="Liu T."/>
            <person name="Pan Y.S."/>
            <person name="Xia L.Y."/>
            <person name="Li J."/>
            <person name="Zhao F."/>
            <person name="Cao W.C."/>
        </authorList>
    </citation>
    <scope>NUCLEOTIDE SEQUENCE [LARGE SCALE GENOMIC DNA]</scope>
    <source>
        <strain evidence="1">Iper-2018</strain>
    </source>
</reference>
<proteinExistence type="predicted"/>
<dbReference type="EMBL" id="JABSTQ010010296">
    <property type="protein sequence ID" value="KAG0421938.1"/>
    <property type="molecule type" value="Genomic_DNA"/>
</dbReference>
<evidence type="ECO:0000313" key="2">
    <source>
        <dbReference type="Proteomes" id="UP000805193"/>
    </source>
</evidence>
<comment type="caution">
    <text evidence="1">The sequence shown here is derived from an EMBL/GenBank/DDBJ whole genome shotgun (WGS) entry which is preliminary data.</text>
</comment>
<keyword evidence="2" id="KW-1185">Reference proteome</keyword>
<sequence>MVPKRFDSRGIPSDIEDSELCSSDDDSDLRINRVKGVSMPSDKEMKQNGRGSFEEKVATLDGIQLACTRWQDNKVVTLLSTFVGAEPVLTAPRRTQKEERRDIPKNVGARNVTGAFVSPCQMQGPAGGTSCRLLAKSRLLRNQTTSDAAA</sequence>
<organism evidence="1 2">
    <name type="scientific">Ixodes persulcatus</name>
    <name type="common">Taiga tick</name>
    <dbReference type="NCBI Taxonomy" id="34615"/>
    <lineage>
        <taxon>Eukaryota</taxon>
        <taxon>Metazoa</taxon>
        <taxon>Ecdysozoa</taxon>
        <taxon>Arthropoda</taxon>
        <taxon>Chelicerata</taxon>
        <taxon>Arachnida</taxon>
        <taxon>Acari</taxon>
        <taxon>Parasitiformes</taxon>
        <taxon>Ixodida</taxon>
        <taxon>Ixodoidea</taxon>
        <taxon>Ixodidae</taxon>
        <taxon>Ixodinae</taxon>
        <taxon>Ixodes</taxon>
    </lineage>
</organism>
<gene>
    <name evidence="1" type="ORF">HPB47_002205</name>
</gene>
<dbReference type="Proteomes" id="UP000805193">
    <property type="component" value="Unassembled WGS sequence"/>
</dbReference>
<name>A0AC60PLW0_IXOPE</name>
<evidence type="ECO:0000313" key="1">
    <source>
        <dbReference type="EMBL" id="KAG0421938.1"/>
    </source>
</evidence>